<evidence type="ECO:0000256" key="1">
    <source>
        <dbReference type="ARBA" id="ARBA00006227"/>
    </source>
</evidence>
<keyword evidence="2" id="KW-0689">Ribosomal protein</keyword>
<evidence type="ECO:0000256" key="3">
    <source>
        <dbReference type="ARBA" id="ARBA00023274"/>
    </source>
</evidence>
<dbReference type="Pfam" id="PF00572">
    <property type="entry name" value="Ribosomal_L13"/>
    <property type="match status" value="1"/>
</dbReference>
<sequence>MDYTIDAKNKKLGRVASEIATILQGKHDPSYDPRLVGSDRVVVKNVKQVEVSGDKEDSKVYYRHSGRPGHLKKRTYRQMFERNPAWVLRHAVYLMLPKNRLRKRRIKRLIIE</sequence>
<dbReference type="HAMAP" id="MF_01366">
    <property type="entry name" value="Ribosomal_uL13"/>
    <property type="match status" value="1"/>
</dbReference>
<dbReference type="PANTHER" id="PTHR11545:SF2">
    <property type="entry name" value="LARGE RIBOSOMAL SUBUNIT PROTEIN UL13M"/>
    <property type="match status" value="1"/>
</dbReference>
<dbReference type="EMBL" id="BARU01022105">
    <property type="protein sequence ID" value="GAH52947.1"/>
    <property type="molecule type" value="Genomic_DNA"/>
</dbReference>
<evidence type="ECO:0000256" key="2">
    <source>
        <dbReference type="ARBA" id="ARBA00022980"/>
    </source>
</evidence>
<dbReference type="InterPro" id="IPR005823">
    <property type="entry name" value="Ribosomal_uL13_bac-type"/>
</dbReference>
<dbReference type="GO" id="GO:0017148">
    <property type="term" value="P:negative regulation of translation"/>
    <property type="evidence" value="ECO:0007669"/>
    <property type="project" value="TreeGrafter"/>
</dbReference>
<dbReference type="CDD" id="cd00392">
    <property type="entry name" value="Ribosomal_L13"/>
    <property type="match status" value="1"/>
</dbReference>
<dbReference type="InterPro" id="IPR036899">
    <property type="entry name" value="Ribosomal_uL13_sf"/>
</dbReference>
<protein>
    <recommendedName>
        <fullName evidence="5">50S ribosomal protein L13</fullName>
    </recommendedName>
</protein>
<dbReference type="PIRSF" id="PIRSF002181">
    <property type="entry name" value="Ribosomal_L13"/>
    <property type="match status" value="1"/>
</dbReference>
<dbReference type="InterPro" id="IPR005822">
    <property type="entry name" value="Ribosomal_uL13"/>
</dbReference>
<reference evidence="4" key="1">
    <citation type="journal article" date="2014" name="Front. Microbiol.">
        <title>High frequency of phylogenetically diverse reductive dehalogenase-homologous genes in deep subseafloor sedimentary metagenomes.</title>
        <authorList>
            <person name="Kawai M."/>
            <person name="Futagami T."/>
            <person name="Toyoda A."/>
            <person name="Takaki Y."/>
            <person name="Nishi S."/>
            <person name="Hori S."/>
            <person name="Arai W."/>
            <person name="Tsubouchi T."/>
            <person name="Morono Y."/>
            <person name="Uchiyama I."/>
            <person name="Ito T."/>
            <person name="Fujiyama A."/>
            <person name="Inagaki F."/>
            <person name="Takami H."/>
        </authorList>
    </citation>
    <scope>NUCLEOTIDE SEQUENCE</scope>
    <source>
        <strain evidence="4">Expedition CK06-06</strain>
    </source>
</reference>
<dbReference type="GO" id="GO:0003729">
    <property type="term" value="F:mRNA binding"/>
    <property type="evidence" value="ECO:0007669"/>
    <property type="project" value="TreeGrafter"/>
</dbReference>
<dbReference type="Gene3D" id="3.90.1180.10">
    <property type="entry name" value="Ribosomal protein L13"/>
    <property type="match status" value="1"/>
</dbReference>
<evidence type="ECO:0000313" key="4">
    <source>
        <dbReference type="EMBL" id="GAH52947.1"/>
    </source>
</evidence>
<dbReference type="GO" id="GO:0006412">
    <property type="term" value="P:translation"/>
    <property type="evidence" value="ECO:0007669"/>
    <property type="project" value="InterPro"/>
</dbReference>
<accession>X1G6T6</accession>
<dbReference type="GO" id="GO:1990904">
    <property type="term" value="C:ribonucleoprotein complex"/>
    <property type="evidence" value="ECO:0007669"/>
    <property type="project" value="UniProtKB-KW"/>
</dbReference>
<organism evidence="4">
    <name type="scientific">marine sediment metagenome</name>
    <dbReference type="NCBI Taxonomy" id="412755"/>
    <lineage>
        <taxon>unclassified sequences</taxon>
        <taxon>metagenomes</taxon>
        <taxon>ecological metagenomes</taxon>
    </lineage>
</organism>
<dbReference type="NCBIfam" id="TIGR01066">
    <property type="entry name" value="rplM_bact"/>
    <property type="match status" value="1"/>
</dbReference>
<proteinExistence type="inferred from homology"/>
<comment type="caution">
    <text evidence="4">The sequence shown here is derived from an EMBL/GenBank/DDBJ whole genome shotgun (WGS) entry which is preliminary data.</text>
</comment>
<dbReference type="PANTHER" id="PTHR11545">
    <property type="entry name" value="RIBOSOMAL PROTEIN L13"/>
    <property type="match status" value="1"/>
</dbReference>
<gene>
    <name evidence="4" type="ORF">S03H2_36059</name>
</gene>
<dbReference type="GO" id="GO:0003735">
    <property type="term" value="F:structural constituent of ribosome"/>
    <property type="evidence" value="ECO:0007669"/>
    <property type="project" value="InterPro"/>
</dbReference>
<keyword evidence="3" id="KW-0687">Ribonucleoprotein</keyword>
<comment type="similarity">
    <text evidence="1">Belongs to the universal ribosomal protein uL13 family.</text>
</comment>
<name>X1G6T6_9ZZZZ</name>
<dbReference type="GO" id="GO:0005840">
    <property type="term" value="C:ribosome"/>
    <property type="evidence" value="ECO:0007669"/>
    <property type="project" value="UniProtKB-KW"/>
</dbReference>
<dbReference type="AlphaFoldDB" id="X1G6T6"/>
<evidence type="ECO:0008006" key="5">
    <source>
        <dbReference type="Google" id="ProtNLM"/>
    </source>
</evidence>
<dbReference type="SUPFAM" id="SSF52161">
    <property type="entry name" value="Ribosomal protein L13"/>
    <property type="match status" value="1"/>
</dbReference>